<evidence type="ECO:0000313" key="1">
    <source>
        <dbReference type="EMBL" id="KAK3697816.1"/>
    </source>
</evidence>
<reference evidence="1" key="1">
    <citation type="submission" date="2023-07" db="EMBL/GenBank/DDBJ databases">
        <title>Black Yeasts Isolated from many extreme environments.</title>
        <authorList>
            <person name="Coleine C."/>
            <person name="Stajich J.E."/>
            <person name="Selbmann L."/>
        </authorList>
    </citation>
    <scope>NUCLEOTIDE SEQUENCE</scope>
    <source>
        <strain evidence="1">CCFEE 5714</strain>
    </source>
</reference>
<name>A0ACC3MKH7_9PEZI</name>
<comment type="caution">
    <text evidence="1">The sequence shown here is derived from an EMBL/GenBank/DDBJ whole genome shotgun (WGS) entry which is preliminary data.</text>
</comment>
<evidence type="ECO:0000313" key="2">
    <source>
        <dbReference type="Proteomes" id="UP001281147"/>
    </source>
</evidence>
<proteinExistence type="predicted"/>
<accession>A0ACC3MKH7</accession>
<dbReference type="EMBL" id="JAUTXU010000220">
    <property type="protein sequence ID" value="KAK3697816.1"/>
    <property type="molecule type" value="Genomic_DNA"/>
</dbReference>
<dbReference type="Proteomes" id="UP001281147">
    <property type="component" value="Unassembled WGS sequence"/>
</dbReference>
<gene>
    <name evidence="1" type="ORF">LTR37_017281</name>
</gene>
<sequence length="791" mass="86723">MSKWSSRPWLAYSPAPWWDAPTRTSGQSVEKLHGASAEPVSGPEIVAGCRVTSEQRQGWQTTSGDATGVLKISQHFSTGQDGHGMANDSSFEDGTLSRATQLRRGRRISMGYEIDNPMSRWSLHSMTPSPLFSRRRSSGLSSRIPVARHSARATIRTWEPLAAALGDIDPRTDGHSGPSGDEGEDGQYELAQLKSQLARACQQIDRLEWHFAQRPASRLAHPTFATHRTDSEQTSMDNADRPAVRPPSRKDYRSGLGEPDLAGCALSSEVEEIEGFHPPYQGHACAPQHHRRSAFIEHLQHYRNASGCTAASVSSEETAARESVAAPDRLPSYAIFSPRRSSVIRTTFARSSAVLGHAFQVPSRKVRVALVDTNAAVNRGERHNVVSPPSLRGEIDITPAASAPWSERADGSGWPDYEQQSPLDRYLTSRTDVSFTSFSETCTSLEGSREGVQPLPSASDYPVPAPAIHPRPAGEQKFVFRQSGQHFPPPRAGEDPVDVKRYGDHSSHAPPQLVPQTIRRISSSNETSTNSLPTPREVSFPTYPTFESSINPQAPPVPRQLTTSPTFLHEPEEYWNPPASHSKPSLLASIQFSTRPRRKLKALLSRVVPRRGMKAEEIAPATERFFSPANIVQHGGQKKHAQTTTIERSVTPPRSSGMDSTLQFEQSILKQIGRPPSRMFSSRWLDGRPSSKRSSVASIASATVRTAKAGYHESDTQAVCHDLGPLSLSPVFATPVNASPAPVSPTRRPRAAMSSRSPTKHGRRRYQSRHRKDSVALSYFSFGSGPSLSFP</sequence>
<protein>
    <submittedName>
        <fullName evidence="1">Uncharacterized protein</fullName>
    </submittedName>
</protein>
<keyword evidence="2" id="KW-1185">Reference proteome</keyword>
<organism evidence="1 2">
    <name type="scientific">Vermiconidia calcicola</name>
    <dbReference type="NCBI Taxonomy" id="1690605"/>
    <lineage>
        <taxon>Eukaryota</taxon>
        <taxon>Fungi</taxon>
        <taxon>Dikarya</taxon>
        <taxon>Ascomycota</taxon>
        <taxon>Pezizomycotina</taxon>
        <taxon>Dothideomycetes</taxon>
        <taxon>Dothideomycetidae</taxon>
        <taxon>Mycosphaerellales</taxon>
        <taxon>Extremaceae</taxon>
        <taxon>Vermiconidia</taxon>
    </lineage>
</organism>